<evidence type="ECO:0000313" key="1">
    <source>
        <dbReference type="EMBL" id="MFC1849620.1"/>
    </source>
</evidence>
<proteinExistence type="predicted"/>
<gene>
    <name evidence="1" type="ORF">ACFL27_05365</name>
</gene>
<sequence length="57" mass="6391">MLNHKILLLVVSSLAMFAYAKRKEIAYATIGTLATVESKIREVVTEFSSDYLSLPKE</sequence>
<name>A0ABV6YTU2_UNCC1</name>
<dbReference type="EMBL" id="JBHPBY010000049">
    <property type="protein sequence ID" value="MFC1849620.1"/>
    <property type="molecule type" value="Genomic_DNA"/>
</dbReference>
<organism evidence="1 2">
    <name type="scientific">candidate division CSSED10-310 bacterium</name>
    <dbReference type="NCBI Taxonomy" id="2855610"/>
    <lineage>
        <taxon>Bacteria</taxon>
        <taxon>Bacteria division CSSED10-310</taxon>
    </lineage>
</organism>
<comment type="caution">
    <text evidence="1">The sequence shown here is derived from an EMBL/GenBank/DDBJ whole genome shotgun (WGS) entry which is preliminary data.</text>
</comment>
<protein>
    <submittedName>
        <fullName evidence="1">Uncharacterized protein</fullName>
    </submittedName>
</protein>
<reference evidence="1 2" key="1">
    <citation type="submission" date="2024-09" db="EMBL/GenBank/DDBJ databases">
        <title>Laminarin stimulates single cell rates of sulfate reduction while oxygen inhibits transcriptomic activity in coastal marine sediment.</title>
        <authorList>
            <person name="Lindsay M."/>
            <person name="Orcutt B."/>
            <person name="Emerson D."/>
            <person name="Stepanauskas R."/>
            <person name="D'Angelo T."/>
        </authorList>
    </citation>
    <scope>NUCLEOTIDE SEQUENCE [LARGE SCALE GENOMIC DNA]</scope>
    <source>
        <strain evidence="1">SAG AM-311-K15</strain>
    </source>
</reference>
<accession>A0ABV6YTU2</accession>
<keyword evidence="2" id="KW-1185">Reference proteome</keyword>
<dbReference type="Proteomes" id="UP001594351">
    <property type="component" value="Unassembled WGS sequence"/>
</dbReference>
<evidence type="ECO:0000313" key="2">
    <source>
        <dbReference type="Proteomes" id="UP001594351"/>
    </source>
</evidence>